<sequence length="417" mass="46370">MQTRYLSFGMGLLAISIVSRWALGNAIFTAPSSFIPYGIVGPISFSIAVVLAFTLLVPIILIVRENHFNHSFNYILELKLSTSARRLFNIVLFVGTLASLVILSYSAAIVLYVFNIPFPIGCGFFLLAGFSSHFLIRLGYTEKIDTIKVGLLFLTIIMLLVNGYFIKGTESVYQGVRLYHPYIIYMGKSMLPTLIVSFMLAILGHLLSDRKTWDILLFSDKKKLKIGLFTSGIILSTIPLSFTMITLSAIQNRKFDTTITMFTGIFTNYDNEVIRIMLTLIFLFLFLLSLSSQVTTLFKIASDLQAKATYIKEAIAILVIIGVPFTLHLTQITLLELFFVFGTFFAAVAPVILLVFLSKIKIGVPPFIIAGCMAVFGWILMGLGHAPLHILVCFVGTVIVVGGWYLVGWRKRGCLKS</sequence>
<dbReference type="AlphaFoldDB" id="A0AAW9A7M5"/>
<feature type="transmembrane region" description="Helical" evidence="1">
    <location>
        <begin position="337"/>
        <end position="357"/>
    </location>
</feature>
<accession>A0AAW9A7M5</accession>
<feature type="transmembrane region" description="Helical" evidence="1">
    <location>
        <begin position="148"/>
        <end position="166"/>
    </location>
</feature>
<feature type="transmembrane region" description="Helical" evidence="1">
    <location>
        <begin position="118"/>
        <end position="136"/>
    </location>
</feature>
<name>A0AAW9A7M5_9BACL</name>
<feature type="transmembrane region" description="Helical" evidence="1">
    <location>
        <begin position="87"/>
        <end position="112"/>
    </location>
</feature>
<evidence type="ECO:0000256" key="1">
    <source>
        <dbReference type="SAM" id="Phobius"/>
    </source>
</evidence>
<organism evidence="2 3">
    <name type="scientific">Sporosarcina thermotolerans</name>
    <dbReference type="NCBI Taxonomy" id="633404"/>
    <lineage>
        <taxon>Bacteria</taxon>
        <taxon>Bacillati</taxon>
        <taxon>Bacillota</taxon>
        <taxon>Bacilli</taxon>
        <taxon>Bacillales</taxon>
        <taxon>Caryophanaceae</taxon>
        <taxon>Sporosarcina</taxon>
    </lineage>
</organism>
<feature type="transmembrane region" description="Helical" evidence="1">
    <location>
        <begin position="310"/>
        <end position="331"/>
    </location>
</feature>
<evidence type="ECO:0000313" key="3">
    <source>
        <dbReference type="Proteomes" id="UP001271648"/>
    </source>
</evidence>
<proteinExistence type="predicted"/>
<feature type="transmembrane region" description="Helical" evidence="1">
    <location>
        <begin position="364"/>
        <end position="381"/>
    </location>
</feature>
<protein>
    <recommendedName>
        <fullName evidence="4">Sodium:solute symporter</fullName>
    </recommendedName>
</protein>
<dbReference type="Proteomes" id="UP001271648">
    <property type="component" value="Unassembled WGS sequence"/>
</dbReference>
<evidence type="ECO:0000313" key="2">
    <source>
        <dbReference type="EMBL" id="MDW0116224.1"/>
    </source>
</evidence>
<reference evidence="2 3" key="1">
    <citation type="submission" date="2023-06" db="EMBL/GenBank/DDBJ databases">
        <title>Sporosarcina sp. nov., isolated from Korean traditional fermented seafood 'Jeotgal'.</title>
        <authorList>
            <person name="Yang A.I."/>
            <person name="Shin N.-R."/>
        </authorList>
    </citation>
    <scope>NUCLEOTIDE SEQUENCE [LARGE SCALE GENOMIC DNA]</scope>
    <source>
        <strain evidence="2 3">KCTC43456</strain>
    </source>
</reference>
<keyword evidence="3" id="KW-1185">Reference proteome</keyword>
<dbReference type="RefSeq" id="WP_317940318.1">
    <property type="nucleotide sequence ID" value="NZ_JAUBDJ010000002.1"/>
</dbReference>
<feature type="transmembrane region" description="Helical" evidence="1">
    <location>
        <begin position="276"/>
        <end position="298"/>
    </location>
</feature>
<feature type="transmembrane region" description="Helical" evidence="1">
    <location>
        <begin position="387"/>
        <end position="407"/>
    </location>
</feature>
<feature type="transmembrane region" description="Helical" evidence="1">
    <location>
        <begin position="34"/>
        <end position="63"/>
    </location>
</feature>
<keyword evidence="1" id="KW-0472">Membrane</keyword>
<evidence type="ECO:0008006" key="4">
    <source>
        <dbReference type="Google" id="ProtNLM"/>
    </source>
</evidence>
<keyword evidence="1" id="KW-1133">Transmembrane helix</keyword>
<keyword evidence="1" id="KW-0812">Transmembrane</keyword>
<feature type="transmembrane region" description="Helical" evidence="1">
    <location>
        <begin position="182"/>
        <end position="207"/>
    </location>
</feature>
<gene>
    <name evidence="2" type="ORF">QTL97_04710</name>
</gene>
<feature type="transmembrane region" description="Helical" evidence="1">
    <location>
        <begin position="228"/>
        <end position="250"/>
    </location>
</feature>
<dbReference type="EMBL" id="JAUBDJ010000002">
    <property type="protein sequence ID" value="MDW0116224.1"/>
    <property type="molecule type" value="Genomic_DNA"/>
</dbReference>
<comment type="caution">
    <text evidence="2">The sequence shown here is derived from an EMBL/GenBank/DDBJ whole genome shotgun (WGS) entry which is preliminary data.</text>
</comment>